<comment type="caution">
    <text evidence="3">The sequence shown here is derived from an EMBL/GenBank/DDBJ whole genome shotgun (WGS) entry which is preliminary data.</text>
</comment>
<dbReference type="Gene3D" id="6.10.250.3100">
    <property type="match status" value="1"/>
</dbReference>
<dbReference type="PANTHER" id="PTHR43861">
    <property type="entry name" value="TRANS-ACONITATE 2-METHYLTRANSFERASE-RELATED"/>
    <property type="match status" value="1"/>
</dbReference>
<evidence type="ECO:0000259" key="2">
    <source>
        <dbReference type="Pfam" id="PF08484"/>
    </source>
</evidence>
<dbReference type="Gene3D" id="3.40.50.150">
    <property type="entry name" value="Vaccinia Virus protein VP39"/>
    <property type="match status" value="1"/>
</dbReference>
<dbReference type="EMBL" id="NXGX01000006">
    <property type="protein sequence ID" value="PKR57344.1"/>
    <property type="molecule type" value="Genomic_DNA"/>
</dbReference>
<dbReference type="SUPFAM" id="SSF53335">
    <property type="entry name" value="S-adenosyl-L-methionine-dependent methyltransferases"/>
    <property type="match status" value="1"/>
</dbReference>
<feature type="domain" description="C-methyltransferase" evidence="2">
    <location>
        <begin position="246"/>
        <end position="404"/>
    </location>
</feature>
<dbReference type="Gene3D" id="6.20.50.110">
    <property type="entry name" value="Methyltransferase, zinc-binding domain"/>
    <property type="match status" value="1"/>
</dbReference>
<evidence type="ECO:0000313" key="4">
    <source>
        <dbReference type="Proteomes" id="UP000233332"/>
    </source>
</evidence>
<organism evidence="3 4">
    <name type="scientific">Thalassospira lohafexi</name>
    <dbReference type="NCBI Taxonomy" id="744227"/>
    <lineage>
        <taxon>Bacteria</taxon>
        <taxon>Pseudomonadati</taxon>
        <taxon>Pseudomonadota</taxon>
        <taxon>Alphaproteobacteria</taxon>
        <taxon>Rhodospirillales</taxon>
        <taxon>Thalassospiraceae</taxon>
        <taxon>Thalassospira</taxon>
    </lineage>
</organism>
<gene>
    <name evidence="3" type="ORF">COO92_15430</name>
</gene>
<name>A0A2N3L3E8_9PROT</name>
<dbReference type="InterPro" id="IPR038576">
    <property type="entry name" value="Methyltransf_Zn-bd_dom_put_sf"/>
</dbReference>
<dbReference type="PANTHER" id="PTHR43861:SF5">
    <property type="entry name" value="BLL5978 PROTEIN"/>
    <property type="match status" value="1"/>
</dbReference>
<sequence length="410" mass="45358">MTTPTCRACGTDLKHTLVDLGLSPLANSYVSHDRADTEDPRYPLHARVCDTCFLVQVDDVVPPSEIFSHYAYFSSYSSSWVEHARNYCVTAVKRLELHDQSFVVEVASNDGYLLQHFVEKSVRVLGIEPAANVAQEAEKKGVRSLVAFFGKETAQRVVAEYGHADLTAANNVLAHVPDINDFVSGFATVLKDDGVATFEFPHLLNLLEKTQFDTIYHEHFSYLSLYAVEKCFEANGLKVFDVEELPTHGGSLRVWAQKAAGKRSETQNLQDLRAKETKAGIATLACYDGFDTKVRAIRRNLLDVLQKAKTAGKTVAAYGAAAKGNTLLNYCAIDNSLIDFVVDANPHKQNTLLPGSHIPVHAPDKLKESKPDYVLILPWNLQNEIMKDVSYVKDWGGQFLVAVPEVEVVG</sequence>
<keyword evidence="3" id="KW-0489">Methyltransferase</keyword>
<feature type="domain" description="Methyltransferase putative zinc binding" evidence="1">
    <location>
        <begin position="6"/>
        <end position="67"/>
    </location>
</feature>
<evidence type="ECO:0000313" key="3">
    <source>
        <dbReference type="EMBL" id="PKR57344.1"/>
    </source>
</evidence>
<dbReference type="Pfam" id="PF13489">
    <property type="entry name" value="Methyltransf_23"/>
    <property type="match status" value="1"/>
</dbReference>
<keyword evidence="4" id="KW-1185">Reference proteome</keyword>
<dbReference type="InterPro" id="IPR029063">
    <property type="entry name" value="SAM-dependent_MTases_sf"/>
</dbReference>
<dbReference type="AlphaFoldDB" id="A0A2N3L3E8"/>
<dbReference type="Gene3D" id="3.40.50.720">
    <property type="entry name" value="NAD(P)-binding Rossmann-like Domain"/>
    <property type="match status" value="1"/>
</dbReference>
<evidence type="ECO:0000259" key="1">
    <source>
        <dbReference type="Pfam" id="PF08421"/>
    </source>
</evidence>
<dbReference type="InterPro" id="IPR013691">
    <property type="entry name" value="MeTrfase_14"/>
</dbReference>
<dbReference type="GO" id="GO:0008168">
    <property type="term" value="F:methyltransferase activity"/>
    <property type="evidence" value="ECO:0007669"/>
    <property type="project" value="UniProtKB-KW"/>
</dbReference>
<dbReference type="RefSeq" id="WP_101303536.1">
    <property type="nucleotide sequence ID" value="NZ_NXGX01000006.1"/>
</dbReference>
<protein>
    <submittedName>
        <fullName evidence="3">SAM-dependent methyltransferase</fullName>
    </submittedName>
</protein>
<proteinExistence type="predicted"/>
<accession>A0A2N3L3E8</accession>
<dbReference type="Proteomes" id="UP000233332">
    <property type="component" value="Unassembled WGS sequence"/>
</dbReference>
<reference evidence="3 4" key="1">
    <citation type="submission" date="2017-09" db="EMBL/GenBank/DDBJ databases">
        <title>Biodiversity and function of Thalassospira species in the particle-attached aromatic-hydrocarbon-degrading consortia from the surface seawater of the China South Sea.</title>
        <authorList>
            <person name="Dong C."/>
            <person name="Lai Q."/>
            <person name="Shao Z."/>
        </authorList>
    </citation>
    <scope>NUCLEOTIDE SEQUENCE [LARGE SCALE GENOMIC DNA]</scope>
    <source>
        <strain evidence="3 4">139Z-12</strain>
    </source>
</reference>
<dbReference type="Pfam" id="PF08421">
    <property type="entry name" value="Methyltransf_13"/>
    <property type="match status" value="1"/>
</dbReference>
<dbReference type="GO" id="GO:0032259">
    <property type="term" value="P:methylation"/>
    <property type="evidence" value="ECO:0007669"/>
    <property type="project" value="UniProtKB-KW"/>
</dbReference>
<dbReference type="InterPro" id="IPR013630">
    <property type="entry name" value="Methyltransf_Zn-bd_dom_put"/>
</dbReference>
<keyword evidence="3" id="KW-0808">Transferase</keyword>
<dbReference type="Pfam" id="PF08484">
    <property type="entry name" value="Methyltransf_14"/>
    <property type="match status" value="1"/>
</dbReference>